<evidence type="ECO:0008006" key="6">
    <source>
        <dbReference type="Google" id="ProtNLM"/>
    </source>
</evidence>
<gene>
    <name evidence="4" type="ORF">Scep_020947</name>
</gene>
<dbReference type="GO" id="GO:0009451">
    <property type="term" value="P:RNA modification"/>
    <property type="evidence" value="ECO:0007669"/>
    <property type="project" value="InterPro"/>
</dbReference>
<organism evidence="4 5">
    <name type="scientific">Stephania cephalantha</name>
    <dbReference type="NCBI Taxonomy" id="152367"/>
    <lineage>
        <taxon>Eukaryota</taxon>
        <taxon>Viridiplantae</taxon>
        <taxon>Streptophyta</taxon>
        <taxon>Embryophyta</taxon>
        <taxon>Tracheophyta</taxon>
        <taxon>Spermatophyta</taxon>
        <taxon>Magnoliopsida</taxon>
        <taxon>Ranunculales</taxon>
        <taxon>Menispermaceae</taxon>
        <taxon>Menispermoideae</taxon>
        <taxon>Cissampelideae</taxon>
        <taxon>Stephania</taxon>
    </lineage>
</organism>
<dbReference type="NCBIfam" id="TIGR00756">
    <property type="entry name" value="PPR"/>
    <property type="match status" value="1"/>
</dbReference>
<reference evidence="4 5" key="1">
    <citation type="submission" date="2024-01" db="EMBL/GenBank/DDBJ databases">
        <title>Genome assemblies of Stephania.</title>
        <authorList>
            <person name="Yang L."/>
        </authorList>
    </citation>
    <scope>NUCLEOTIDE SEQUENCE [LARGE SCALE GENOMIC DNA]</scope>
    <source>
        <strain evidence="4">JXDWG</strain>
        <tissue evidence="4">Leaf</tissue>
    </source>
</reference>
<dbReference type="PROSITE" id="PS51375">
    <property type="entry name" value="PPR"/>
    <property type="match status" value="1"/>
</dbReference>
<proteinExistence type="predicted"/>
<dbReference type="PANTHER" id="PTHR47926:SF347">
    <property type="entry name" value="PENTATRICOPEPTIDE REPEAT-CONTAINING PROTEIN"/>
    <property type="match status" value="1"/>
</dbReference>
<comment type="caution">
    <text evidence="4">The sequence shown here is derived from an EMBL/GenBank/DDBJ whole genome shotgun (WGS) entry which is preliminary data.</text>
</comment>
<dbReference type="Gene3D" id="1.25.40.10">
    <property type="entry name" value="Tetratricopeptide repeat domain"/>
    <property type="match status" value="1"/>
</dbReference>
<dbReference type="InterPro" id="IPR046960">
    <property type="entry name" value="PPR_At4g14850-like_plant"/>
</dbReference>
<feature type="compositionally biased region" description="Pro residues" evidence="3">
    <location>
        <begin position="1"/>
        <end position="10"/>
    </location>
</feature>
<evidence type="ECO:0000256" key="2">
    <source>
        <dbReference type="PROSITE-ProRule" id="PRU00708"/>
    </source>
</evidence>
<evidence type="ECO:0000313" key="4">
    <source>
        <dbReference type="EMBL" id="KAK9104103.1"/>
    </source>
</evidence>
<dbReference type="GO" id="GO:0003723">
    <property type="term" value="F:RNA binding"/>
    <property type="evidence" value="ECO:0007669"/>
    <property type="project" value="InterPro"/>
</dbReference>
<dbReference type="EMBL" id="JBBNAG010000009">
    <property type="protein sequence ID" value="KAK9104103.1"/>
    <property type="molecule type" value="Genomic_DNA"/>
</dbReference>
<dbReference type="AlphaFoldDB" id="A0AAP0F7L7"/>
<dbReference type="PANTHER" id="PTHR47926">
    <property type="entry name" value="PENTATRICOPEPTIDE REPEAT-CONTAINING PROTEIN"/>
    <property type="match status" value="1"/>
</dbReference>
<accession>A0AAP0F7L7</accession>
<keyword evidence="1" id="KW-0677">Repeat</keyword>
<sequence length="140" mass="15441">MASPPPPPLHQPNTPTNPHHHLLTHLKSPKTPTQLKTLHAHLIKTSLSHNDLFLGQLLLCCNISNAAAYARRVFDSIPTPTHNPNPNPFFYNAMIKCYSQNAHHKEAIHLYSLMRARSVDCDSFTFPVVPAPRGLSGGAA</sequence>
<keyword evidence="5" id="KW-1185">Reference proteome</keyword>
<dbReference type="Pfam" id="PF13041">
    <property type="entry name" value="PPR_2"/>
    <property type="match status" value="1"/>
</dbReference>
<dbReference type="InterPro" id="IPR002885">
    <property type="entry name" value="PPR_rpt"/>
</dbReference>
<evidence type="ECO:0000256" key="3">
    <source>
        <dbReference type="SAM" id="MobiDB-lite"/>
    </source>
</evidence>
<evidence type="ECO:0000313" key="5">
    <source>
        <dbReference type="Proteomes" id="UP001419268"/>
    </source>
</evidence>
<name>A0AAP0F7L7_9MAGN</name>
<dbReference type="Proteomes" id="UP001419268">
    <property type="component" value="Unassembled WGS sequence"/>
</dbReference>
<dbReference type="InterPro" id="IPR011990">
    <property type="entry name" value="TPR-like_helical_dom_sf"/>
</dbReference>
<evidence type="ECO:0000256" key="1">
    <source>
        <dbReference type="ARBA" id="ARBA00022737"/>
    </source>
</evidence>
<feature type="repeat" description="PPR" evidence="2">
    <location>
        <begin position="87"/>
        <end position="121"/>
    </location>
</feature>
<feature type="region of interest" description="Disordered" evidence="3">
    <location>
        <begin position="1"/>
        <end position="22"/>
    </location>
</feature>
<protein>
    <recommendedName>
        <fullName evidence="6">Pentatricopeptide repeat-containing protein</fullName>
    </recommendedName>
</protein>